<feature type="domain" description="Methyltransferase" evidence="1">
    <location>
        <begin position="61"/>
        <end position="146"/>
    </location>
</feature>
<evidence type="ECO:0000313" key="2">
    <source>
        <dbReference type="EMBL" id="TCZ55254.1"/>
    </source>
</evidence>
<organism evidence="2 3">
    <name type="scientific">Roseicella aquatilis</name>
    <dbReference type="NCBI Taxonomy" id="2527868"/>
    <lineage>
        <taxon>Bacteria</taxon>
        <taxon>Pseudomonadati</taxon>
        <taxon>Pseudomonadota</taxon>
        <taxon>Alphaproteobacteria</taxon>
        <taxon>Acetobacterales</taxon>
        <taxon>Roseomonadaceae</taxon>
        <taxon>Roseicella</taxon>
    </lineage>
</organism>
<comment type="caution">
    <text evidence="2">The sequence shown here is derived from an EMBL/GenBank/DDBJ whole genome shotgun (WGS) entry which is preliminary data.</text>
</comment>
<dbReference type="OrthoDB" id="9800454at2"/>
<name>A0A4R4D4Q0_9PROT</name>
<evidence type="ECO:0000313" key="3">
    <source>
        <dbReference type="Proteomes" id="UP000295023"/>
    </source>
</evidence>
<dbReference type="SUPFAM" id="SSF53335">
    <property type="entry name" value="S-adenosyl-L-methionine-dependent methyltransferases"/>
    <property type="match status" value="1"/>
</dbReference>
<reference evidence="2 3" key="1">
    <citation type="submission" date="2019-03" db="EMBL/GenBank/DDBJ databases">
        <title>Paracraurococcus aquatilis NE82 genome sequence.</title>
        <authorList>
            <person name="Zhao Y."/>
            <person name="Du Z."/>
        </authorList>
    </citation>
    <scope>NUCLEOTIDE SEQUENCE [LARGE SCALE GENOMIC DNA]</scope>
    <source>
        <strain evidence="2 3">NE82</strain>
    </source>
</reference>
<dbReference type="Pfam" id="PF13649">
    <property type="entry name" value="Methyltransf_25"/>
    <property type="match status" value="1"/>
</dbReference>
<dbReference type="InterPro" id="IPR041698">
    <property type="entry name" value="Methyltransf_25"/>
</dbReference>
<evidence type="ECO:0000259" key="1">
    <source>
        <dbReference type="Pfam" id="PF13649"/>
    </source>
</evidence>
<sequence length="229" mass="26031">MTLARRSDREEWMDDAAATGPDFAGALRDLARVNRLTFALRPTLAWLERFRRETGATSLSILDVGAGGGDMLRAIARWGERRGVALDLAALDRSPWAAPYAAAAGTPGEFITCDLFDLDPARRFDLVLCAQFTHHLPDPELVRFLRWTEDRATRGWLISDIHRHWLAWGFAWAATRAMRYHPMVIHDSTISVERSFVRADWDRALAEAGIAAEIRWRFPFRWTVGRIKG</sequence>
<keyword evidence="2" id="KW-0808">Transferase</keyword>
<dbReference type="RefSeq" id="WP_132294788.1">
    <property type="nucleotide sequence ID" value="NZ_SKBM01000028.1"/>
</dbReference>
<dbReference type="GO" id="GO:0008168">
    <property type="term" value="F:methyltransferase activity"/>
    <property type="evidence" value="ECO:0007669"/>
    <property type="project" value="UniProtKB-KW"/>
</dbReference>
<dbReference type="GO" id="GO:0032259">
    <property type="term" value="P:methylation"/>
    <property type="evidence" value="ECO:0007669"/>
    <property type="project" value="UniProtKB-KW"/>
</dbReference>
<proteinExistence type="predicted"/>
<dbReference type="CDD" id="cd02440">
    <property type="entry name" value="AdoMet_MTases"/>
    <property type="match status" value="1"/>
</dbReference>
<dbReference type="InterPro" id="IPR029063">
    <property type="entry name" value="SAM-dependent_MTases_sf"/>
</dbReference>
<accession>A0A4R4D4Q0</accession>
<keyword evidence="2" id="KW-0489">Methyltransferase</keyword>
<dbReference type="Proteomes" id="UP000295023">
    <property type="component" value="Unassembled WGS sequence"/>
</dbReference>
<keyword evidence="3" id="KW-1185">Reference proteome</keyword>
<dbReference type="AlphaFoldDB" id="A0A4R4D4Q0"/>
<protein>
    <submittedName>
        <fullName evidence="2">Methyltransferase domain-containing protein</fullName>
    </submittedName>
</protein>
<gene>
    <name evidence="2" type="ORF">EXY23_21970</name>
</gene>
<dbReference type="EMBL" id="SKBM01000028">
    <property type="protein sequence ID" value="TCZ55254.1"/>
    <property type="molecule type" value="Genomic_DNA"/>
</dbReference>
<dbReference type="Gene3D" id="3.40.50.150">
    <property type="entry name" value="Vaccinia Virus protein VP39"/>
    <property type="match status" value="1"/>
</dbReference>